<dbReference type="RefSeq" id="WP_207700887.1">
    <property type="nucleotide sequence ID" value="NZ_JAFREL020000001.1"/>
</dbReference>
<evidence type="ECO:0000259" key="1">
    <source>
        <dbReference type="PROSITE" id="PS51186"/>
    </source>
</evidence>
<evidence type="ECO:0000313" key="3">
    <source>
        <dbReference type="Proteomes" id="UP000664357"/>
    </source>
</evidence>
<sequence>MKVTIRNEEEKDYRIVEEITREAFWNLYVPGAVEHFIAYSIRKHPDYLPELSFVIELDGKIIGSIIYTKAKVVDSTGVEHPLVSFGPVSILPEYHRQGFGRKLIEHSINEAKKLGHKAIILGGFTYHYHPYGFVGSKKYNLAMPDGKFYTGIMVLPLYEGALDGISGTIHFSEAMYPDEAAFAEYDATFPEKEKKVLPCQAKFEKAVSEIDTNSYE</sequence>
<dbReference type="SUPFAM" id="SSF55729">
    <property type="entry name" value="Acyl-CoA N-acyltransferases (Nat)"/>
    <property type="match status" value="1"/>
</dbReference>
<proteinExistence type="predicted"/>
<dbReference type="CDD" id="cd04301">
    <property type="entry name" value="NAT_SF"/>
    <property type="match status" value="1"/>
</dbReference>
<name>A0ABV0ELF9_9ENTE</name>
<dbReference type="InterPro" id="IPR016181">
    <property type="entry name" value="Acyl_CoA_acyltransferase"/>
</dbReference>
<dbReference type="Proteomes" id="UP000664357">
    <property type="component" value="Unassembled WGS sequence"/>
</dbReference>
<feature type="domain" description="N-acetyltransferase" evidence="1">
    <location>
        <begin position="3"/>
        <end position="158"/>
    </location>
</feature>
<dbReference type="Gene3D" id="3.40.630.30">
    <property type="match status" value="1"/>
</dbReference>
<gene>
    <name evidence="2" type="ORF">JZO67_000724</name>
</gene>
<keyword evidence="3" id="KW-1185">Reference proteome</keyword>
<dbReference type="Pfam" id="PF00583">
    <property type="entry name" value="Acetyltransf_1"/>
    <property type="match status" value="1"/>
</dbReference>
<evidence type="ECO:0000313" key="2">
    <source>
        <dbReference type="EMBL" id="MEO1768785.1"/>
    </source>
</evidence>
<accession>A0ABV0ELF9</accession>
<dbReference type="PROSITE" id="PS51186">
    <property type="entry name" value="GNAT"/>
    <property type="match status" value="1"/>
</dbReference>
<reference evidence="2 3" key="1">
    <citation type="submission" date="2021-03" db="EMBL/GenBank/DDBJ databases">
        <authorList>
            <person name="Gilmore M.S."/>
            <person name="Schwartzman J."/>
            <person name="Van Tyne D."/>
            <person name="Martin M."/>
            <person name="Earl A.M."/>
            <person name="Manson A.L."/>
            <person name="Straub T."/>
            <person name="Salamzade R."/>
            <person name="Saavedra J."/>
            <person name="Lebreton F."/>
            <person name="Prichula J."/>
            <person name="Schaufler K."/>
            <person name="Gaca A."/>
            <person name="Sgardioli B."/>
            <person name="Wagenaar J."/>
            <person name="Strong T."/>
        </authorList>
    </citation>
    <scope>NUCLEOTIDE SEQUENCE [LARGE SCALE GENOMIC DNA]</scope>
    <source>
        <strain evidence="2 3">665A</strain>
    </source>
</reference>
<reference evidence="2 3" key="2">
    <citation type="submission" date="2024-02" db="EMBL/GenBank/DDBJ databases">
        <title>The Genome Sequence of Enterococcus sp. DIV0159.</title>
        <authorList>
            <person name="Earl A."/>
            <person name="Manson A."/>
            <person name="Gilmore M."/>
            <person name="Sanders J."/>
            <person name="Shea T."/>
            <person name="Howe W."/>
            <person name="Livny J."/>
            <person name="Cuomo C."/>
            <person name="Neafsey D."/>
            <person name="Birren B."/>
        </authorList>
    </citation>
    <scope>NUCLEOTIDE SEQUENCE [LARGE SCALE GENOMIC DNA]</scope>
    <source>
        <strain evidence="2 3">665A</strain>
    </source>
</reference>
<protein>
    <recommendedName>
        <fullName evidence="1">N-acetyltransferase domain-containing protein</fullName>
    </recommendedName>
</protein>
<comment type="caution">
    <text evidence="2">The sequence shown here is derived from an EMBL/GenBank/DDBJ whole genome shotgun (WGS) entry which is preliminary data.</text>
</comment>
<organism evidence="2 3">
    <name type="scientific">Candidatus Enterococcus ferrettii</name>
    <dbReference type="NCBI Taxonomy" id="2815324"/>
    <lineage>
        <taxon>Bacteria</taxon>
        <taxon>Bacillati</taxon>
        <taxon>Bacillota</taxon>
        <taxon>Bacilli</taxon>
        <taxon>Lactobacillales</taxon>
        <taxon>Enterococcaceae</taxon>
        <taxon>Enterococcus</taxon>
    </lineage>
</organism>
<dbReference type="EMBL" id="JAFREL020000001">
    <property type="protein sequence ID" value="MEO1768785.1"/>
    <property type="molecule type" value="Genomic_DNA"/>
</dbReference>
<dbReference type="InterPro" id="IPR000182">
    <property type="entry name" value="GNAT_dom"/>
</dbReference>